<evidence type="ECO:0000313" key="2">
    <source>
        <dbReference type="Proteomes" id="UP000005631"/>
    </source>
</evidence>
<gene>
    <name evidence="1" type="ordered locus">Oweho_2906</name>
</gene>
<dbReference type="HOGENOM" id="CLU_025928_1_0_10"/>
<name>G8R1C0_OWEHD</name>
<dbReference type="Gene3D" id="1.25.40.390">
    <property type="match status" value="1"/>
</dbReference>
<accession>G8R1C0</accession>
<dbReference type="PATRIC" id="fig|926562.3.peg.2921"/>
<evidence type="ECO:0000313" key="1">
    <source>
        <dbReference type="EMBL" id="AEV33863.1"/>
    </source>
</evidence>
<dbReference type="KEGG" id="oho:Oweho_2906"/>
<sequence length="482" mass="54509">MKKTIYTLSLISLITWGCTKDFDKINKNPNGPENISPQFLLSNIIWEVADRNTYDQGFILASYLVQQSASVEFERIDRYEMGSNSEYWDALYRLLADIQSMKKVEGTNEAYAAVGDIMSCFIYSQLTDMWNNVPYTEALQAKEANFTPKYDLQEEIYTNPNTGLLAVLKNATDVLNNTNFSISGDIMFSNDLGQWIRFGNSLRVRYLMRMSNHFGQYPDLQNELQNIVDGGMIMLGNPDNAVVPYLASAPNQFPLFNASQGGYQEHRMTQTADSILTMWDDPRVEVLYKPTQKSVTDGNPEYKGLLNGQSRETIASEGIDLNDISLYGAIFRDQPDGVDAQIMQYAELQFALAEAAEKGFISGSAQVYYQAGVEASFDYYDVEVPADYFSRASVMLDGTNNLNRILTQKWLALFHCGHEAWFSVRRTGIPNLKPGPDNLNGGKYPVRYFYPESEQATNSENYQNAIQEIGGDNINSKGWWEQ</sequence>
<dbReference type="eggNOG" id="COG4198">
    <property type="taxonomic scope" value="Bacteria"/>
</dbReference>
<dbReference type="RefSeq" id="WP_014203212.1">
    <property type="nucleotide sequence ID" value="NC_016599.1"/>
</dbReference>
<dbReference type="EMBL" id="CP003156">
    <property type="protein sequence ID" value="AEV33863.1"/>
    <property type="molecule type" value="Genomic_DNA"/>
</dbReference>
<reference evidence="1 2" key="1">
    <citation type="journal article" date="2012" name="Stand. Genomic Sci.">
        <title>Genome sequence of the orange-pigmented seawater bacterium Owenweeksia hongkongensis type strain (UST20020801(T)).</title>
        <authorList>
            <person name="Riedel T."/>
            <person name="Held B."/>
            <person name="Nolan M."/>
            <person name="Lucas S."/>
            <person name="Lapidus A."/>
            <person name="Tice H."/>
            <person name="Del Rio T.G."/>
            <person name="Cheng J.F."/>
            <person name="Han C."/>
            <person name="Tapia R."/>
            <person name="Goodwin L.A."/>
            <person name="Pitluck S."/>
            <person name="Liolios K."/>
            <person name="Mavromatis K."/>
            <person name="Pagani I."/>
            <person name="Ivanova N."/>
            <person name="Mikhailova N."/>
            <person name="Pati A."/>
            <person name="Chen A."/>
            <person name="Palaniappan K."/>
            <person name="Rohde M."/>
            <person name="Tindall B.J."/>
            <person name="Detter J.C."/>
            <person name="Goker M."/>
            <person name="Woyke T."/>
            <person name="Bristow J."/>
            <person name="Eisen J.A."/>
            <person name="Markowitz V."/>
            <person name="Hugenholtz P."/>
            <person name="Klenk H.P."/>
            <person name="Kyrpides N.C."/>
        </authorList>
    </citation>
    <scope>NUCLEOTIDE SEQUENCE</scope>
    <source>
        <strain evidence="2">DSM 17368 / JCM 12287 / NRRL B-23963</strain>
    </source>
</reference>
<dbReference type="STRING" id="926562.Oweho_2906"/>
<dbReference type="AlphaFoldDB" id="G8R1C0"/>
<proteinExistence type="predicted"/>
<organism evidence="1 2">
    <name type="scientific">Owenweeksia hongkongensis (strain DSM 17368 / CIP 108786 / JCM 12287 / NRRL B-23963 / UST20020801)</name>
    <dbReference type="NCBI Taxonomy" id="926562"/>
    <lineage>
        <taxon>Bacteria</taxon>
        <taxon>Pseudomonadati</taxon>
        <taxon>Bacteroidota</taxon>
        <taxon>Flavobacteriia</taxon>
        <taxon>Flavobacteriales</taxon>
        <taxon>Owenweeksiaceae</taxon>
        <taxon>Owenweeksia</taxon>
    </lineage>
</organism>
<evidence type="ECO:0008006" key="3">
    <source>
        <dbReference type="Google" id="ProtNLM"/>
    </source>
</evidence>
<protein>
    <recommendedName>
        <fullName evidence="3">Starch-binding associating with outer membrane</fullName>
    </recommendedName>
</protein>
<dbReference type="Proteomes" id="UP000005631">
    <property type="component" value="Chromosome"/>
</dbReference>
<dbReference type="Pfam" id="PF12771">
    <property type="entry name" value="SusD-like_2"/>
    <property type="match status" value="1"/>
</dbReference>
<keyword evidence="2" id="KW-1185">Reference proteome</keyword>
<dbReference type="OrthoDB" id="725917at2"/>
<dbReference type="InterPro" id="IPR011990">
    <property type="entry name" value="TPR-like_helical_dom_sf"/>
</dbReference>
<dbReference type="SUPFAM" id="SSF48452">
    <property type="entry name" value="TPR-like"/>
    <property type="match status" value="1"/>
</dbReference>
<dbReference type="InterPro" id="IPR041662">
    <property type="entry name" value="SusD-like_2"/>
</dbReference>